<keyword evidence="3" id="KW-0274">FAD</keyword>
<dbReference type="PANTHER" id="PTHR43429:SF3">
    <property type="entry name" value="NITRITE REDUCTASE [NAD(P)H]"/>
    <property type="match status" value="1"/>
</dbReference>
<dbReference type="InterPro" id="IPR036188">
    <property type="entry name" value="FAD/NAD-bd_sf"/>
</dbReference>
<keyword evidence="6" id="KW-0560">Oxidoreductase</keyword>
<dbReference type="PRINTS" id="PR00368">
    <property type="entry name" value="FADPNR"/>
</dbReference>
<name>A0A161Y3V5_9CLOT</name>
<dbReference type="RefSeq" id="WP_139264324.1">
    <property type="nucleotide sequence ID" value="NZ_FQXL01000073.1"/>
</dbReference>
<feature type="domain" description="NADH-rubredoxin oxidoreductase C-terminal" evidence="5">
    <location>
        <begin position="313"/>
        <end position="382"/>
    </location>
</feature>
<dbReference type="GO" id="GO:0008942">
    <property type="term" value="F:nitrite reductase [NAD(P)H] activity"/>
    <property type="evidence" value="ECO:0007669"/>
    <property type="project" value="UniProtKB-EC"/>
</dbReference>
<protein>
    <submittedName>
        <fullName evidence="6">Nitrite reductase</fullName>
        <ecNumber evidence="6">1.7.1.4</ecNumber>
    </submittedName>
</protein>
<dbReference type="STRING" id="1121326.CLMAG_25730"/>
<comment type="cofactor">
    <cofactor evidence="1">
        <name>FAD</name>
        <dbReference type="ChEBI" id="CHEBI:57692"/>
    </cofactor>
</comment>
<dbReference type="InterPro" id="IPR016156">
    <property type="entry name" value="FAD/NAD-linked_Rdtase_dimer_sf"/>
</dbReference>
<dbReference type="PRINTS" id="PR00411">
    <property type="entry name" value="PNDRDTASEI"/>
</dbReference>
<evidence type="ECO:0000256" key="2">
    <source>
        <dbReference type="ARBA" id="ARBA00022630"/>
    </source>
</evidence>
<dbReference type="Pfam" id="PF07992">
    <property type="entry name" value="Pyr_redox_2"/>
    <property type="match status" value="1"/>
</dbReference>
<dbReference type="InterPro" id="IPR041575">
    <property type="entry name" value="Rubredoxin_C"/>
</dbReference>
<evidence type="ECO:0000313" key="7">
    <source>
        <dbReference type="Proteomes" id="UP000076603"/>
    </source>
</evidence>
<evidence type="ECO:0000259" key="4">
    <source>
        <dbReference type="Pfam" id="PF07992"/>
    </source>
</evidence>
<sequence>MNNRIIIIGGGIAGISAIKAIREVDSEIEIHMISNEKFYPYNRLRLTKGLFGNLSEEAILLQKREWYEANSVKLYINKEVTRIDVEEHEVILDDDSRLKFSKLLLASGAHNFTPPIEGIDKQNVYTIRHLEDAWVVKDIVLEKKKPLTIGGGIQGLETAWELNQHGAEVAIAEIQSRLMPMQLDIKASQILHSIIESYNIKVYLETQVHKILGENSVTGVSREDGLQISCDMVVYNAGVRPNIKYIKDTPINFNKGVIVNNKMETSVQDIYAAGDVAEFKSRISGLWNIAIEQGKLAGYNMIGMDKVYKDIVPVTTLNAFGISLFSMGNVDEGKCDYSLIEESSENKVYKRIFIHENKIAGAIVIGDTKKSPILKSAIENQILVDEFDLSKIFIESEIITRKE</sequence>
<dbReference type="Gene3D" id="3.30.390.30">
    <property type="match status" value="1"/>
</dbReference>
<comment type="caution">
    <text evidence="6">The sequence shown here is derived from an EMBL/GenBank/DDBJ whole genome shotgun (WGS) entry which is preliminary data.</text>
</comment>
<evidence type="ECO:0000256" key="3">
    <source>
        <dbReference type="ARBA" id="ARBA00022827"/>
    </source>
</evidence>
<dbReference type="OrthoDB" id="9807946at2"/>
<evidence type="ECO:0000259" key="5">
    <source>
        <dbReference type="Pfam" id="PF18267"/>
    </source>
</evidence>
<feature type="domain" description="FAD/NAD(P)-binding" evidence="4">
    <location>
        <begin position="4"/>
        <end position="294"/>
    </location>
</feature>
<dbReference type="PANTHER" id="PTHR43429">
    <property type="entry name" value="PYRIDINE NUCLEOTIDE-DISULFIDE OXIDOREDUCTASE DOMAIN-CONTAINING"/>
    <property type="match status" value="1"/>
</dbReference>
<keyword evidence="7" id="KW-1185">Reference proteome</keyword>
<proteinExistence type="predicted"/>
<dbReference type="EMBL" id="LWAE01000002">
    <property type="protein sequence ID" value="KZL92759.1"/>
    <property type="molecule type" value="Genomic_DNA"/>
</dbReference>
<dbReference type="Gene3D" id="3.50.50.60">
    <property type="entry name" value="FAD/NAD(P)-binding domain"/>
    <property type="match status" value="2"/>
</dbReference>
<dbReference type="Pfam" id="PF18267">
    <property type="entry name" value="Rubredoxin_C"/>
    <property type="match status" value="1"/>
</dbReference>
<dbReference type="Proteomes" id="UP000076603">
    <property type="component" value="Unassembled WGS sequence"/>
</dbReference>
<evidence type="ECO:0000256" key="1">
    <source>
        <dbReference type="ARBA" id="ARBA00001974"/>
    </source>
</evidence>
<gene>
    <name evidence="6" type="primary">nasD_2</name>
    <name evidence="6" type="ORF">CLMAG_25730</name>
</gene>
<dbReference type="PATRIC" id="fig|1121326.3.peg.2579"/>
<evidence type="ECO:0000313" key="6">
    <source>
        <dbReference type="EMBL" id="KZL92759.1"/>
    </source>
</evidence>
<dbReference type="InterPro" id="IPR023753">
    <property type="entry name" value="FAD/NAD-binding_dom"/>
</dbReference>
<organism evidence="6 7">
    <name type="scientific">Clostridium magnum DSM 2767</name>
    <dbReference type="NCBI Taxonomy" id="1121326"/>
    <lineage>
        <taxon>Bacteria</taxon>
        <taxon>Bacillati</taxon>
        <taxon>Bacillota</taxon>
        <taxon>Clostridia</taxon>
        <taxon>Eubacteriales</taxon>
        <taxon>Clostridiaceae</taxon>
        <taxon>Clostridium</taxon>
    </lineage>
</organism>
<keyword evidence="2" id="KW-0285">Flavoprotein</keyword>
<dbReference type="EC" id="1.7.1.4" evidence="6"/>
<accession>A0A161Y3V5</accession>
<dbReference type="AlphaFoldDB" id="A0A161Y3V5"/>
<dbReference type="SUPFAM" id="SSF51905">
    <property type="entry name" value="FAD/NAD(P)-binding domain"/>
    <property type="match status" value="2"/>
</dbReference>
<reference evidence="6 7" key="1">
    <citation type="submission" date="2016-04" db="EMBL/GenBank/DDBJ databases">
        <title>Genome sequence of Clostridium magnum DSM 2767.</title>
        <authorList>
            <person name="Poehlein A."/>
            <person name="Uhlig R."/>
            <person name="Fischer R."/>
            <person name="Bahl H."/>
            <person name="Daniel R."/>
        </authorList>
    </citation>
    <scope>NUCLEOTIDE SEQUENCE [LARGE SCALE GENOMIC DNA]</scope>
    <source>
        <strain evidence="6 7">DSM 2767</strain>
    </source>
</reference>
<dbReference type="InterPro" id="IPR050260">
    <property type="entry name" value="FAD-bd_OxRdtase"/>
</dbReference>